<dbReference type="SUPFAM" id="SSF52540">
    <property type="entry name" value="P-loop containing nucleoside triphosphate hydrolases"/>
    <property type="match status" value="1"/>
</dbReference>
<keyword evidence="4 6" id="KW-0408">Iron</keyword>
<dbReference type="InterPro" id="IPR027417">
    <property type="entry name" value="P-loop_NTPase"/>
</dbReference>
<comment type="subunit">
    <text evidence="6">Homodimer.</text>
</comment>
<accession>A0ABV9LSF4</accession>
<evidence type="ECO:0000256" key="2">
    <source>
        <dbReference type="ARBA" id="ARBA00022741"/>
    </source>
</evidence>
<evidence type="ECO:0000313" key="7">
    <source>
        <dbReference type="EMBL" id="MFC4699049.1"/>
    </source>
</evidence>
<keyword evidence="3 6" id="KW-0067">ATP-binding</keyword>
<comment type="similarity">
    <text evidence="6">Belongs to the Mrp/NBP35 ATP-binding proteins family.</text>
</comment>
<protein>
    <recommendedName>
        <fullName evidence="6">Iron-sulfur cluster carrier protein</fullName>
    </recommendedName>
</protein>
<dbReference type="CDD" id="cd02037">
    <property type="entry name" value="Mrp_NBP35"/>
    <property type="match status" value="1"/>
</dbReference>
<keyword evidence="2 6" id="KW-0547">Nucleotide-binding</keyword>
<evidence type="ECO:0000256" key="4">
    <source>
        <dbReference type="ARBA" id="ARBA00023004"/>
    </source>
</evidence>
<dbReference type="Gene3D" id="3.40.50.300">
    <property type="entry name" value="P-loop containing nucleotide triphosphate hydrolases"/>
    <property type="match status" value="1"/>
</dbReference>
<reference evidence="8" key="1">
    <citation type="journal article" date="2019" name="Int. J. Syst. Evol. Microbiol.">
        <title>The Global Catalogue of Microorganisms (GCM) 10K type strain sequencing project: providing services to taxonomists for standard genome sequencing and annotation.</title>
        <authorList>
            <consortium name="The Broad Institute Genomics Platform"/>
            <consortium name="The Broad Institute Genome Sequencing Center for Infectious Disease"/>
            <person name="Wu L."/>
            <person name="Ma J."/>
        </authorList>
    </citation>
    <scope>NUCLEOTIDE SEQUENCE [LARGE SCALE GENOMIC DNA]</scope>
    <source>
        <strain evidence="8">KACC 12507</strain>
    </source>
</reference>
<dbReference type="PANTHER" id="PTHR42961:SF2">
    <property type="entry name" value="IRON-SULFUR PROTEIN NUBPL"/>
    <property type="match status" value="1"/>
</dbReference>
<dbReference type="InterPro" id="IPR000808">
    <property type="entry name" value="Mrp-like_CS"/>
</dbReference>
<feature type="binding site" evidence="6">
    <location>
        <begin position="119"/>
        <end position="126"/>
    </location>
    <ligand>
        <name>ATP</name>
        <dbReference type="ChEBI" id="CHEBI:30616"/>
    </ligand>
</feature>
<keyword evidence="6" id="KW-0378">Hydrolase</keyword>
<evidence type="ECO:0000256" key="3">
    <source>
        <dbReference type="ARBA" id="ARBA00022840"/>
    </source>
</evidence>
<dbReference type="PANTHER" id="PTHR42961">
    <property type="entry name" value="IRON-SULFUR PROTEIN NUBPL"/>
    <property type="match status" value="1"/>
</dbReference>
<comment type="function">
    <text evidence="6">Binds and transfers iron-sulfur (Fe-S) clusters to target apoproteins. Can hydrolyze ATP.</text>
</comment>
<dbReference type="InterPro" id="IPR019591">
    <property type="entry name" value="Mrp/NBP35_ATP-bd"/>
</dbReference>
<comment type="caution">
    <text evidence="7">The sequence shown here is derived from an EMBL/GenBank/DDBJ whole genome shotgun (WGS) entry which is preliminary data.</text>
</comment>
<evidence type="ECO:0000313" key="8">
    <source>
        <dbReference type="Proteomes" id="UP001595897"/>
    </source>
</evidence>
<proteinExistence type="inferred from homology"/>
<dbReference type="Proteomes" id="UP001595897">
    <property type="component" value="Unassembled WGS sequence"/>
</dbReference>
<gene>
    <name evidence="7" type="primary">apbC</name>
    <name evidence="7" type="ORF">ACFO4O_02630</name>
</gene>
<evidence type="ECO:0000256" key="5">
    <source>
        <dbReference type="ARBA" id="ARBA00023014"/>
    </source>
</evidence>
<dbReference type="Pfam" id="PF10609">
    <property type="entry name" value="ParA"/>
    <property type="match status" value="1"/>
</dbReference>
<keyword evidence="5 6" id="KW-0411">Iron-sulfur</keyword>
<dbReference type="RefSeq" id="WP_382405770.1">
    <property type="nucleotide sequence ID" value="NZ_JBHSGU010000002.1"/>
</dbReference>
<dbReference type="EMBL" id="JBHSGU010000002">
    <property type="protein sequence ID" value="MFC4699049.1"/>
    <property type="molecule type" value="Genomic_DNA"/>
</dbReference>
<dbReference type="HAMAP" id="MF_02040">
    <property type="entry name" value="Mrp_NBP35"/>
    <property type="match status" value="1"/>
</dbReference>
<sequence length="378" mass="40986">MFFRSKQKKADEQMCLSVKQSCCDFFGHNVSEHVHVERVSDDAVNIRLGFVCDTEKSSLIAHLNEHFSAASQPDQSKANINKALSKAPLEFNVRYNVPIFDSKQPPVRNVKNIIAVSSGKGGVGKSATAVNLALALKAQGARVGILDADIYGPSIPLMLGTENASPMSPDNKHMMPIVAHGLVSNSIGYLVKNEHASIWRGPMASKALTQLVTETNWPLLDYLIVDMPPGTGDIQLTMAQQLPLTAAVVVTTPQDIALSDAQKGIAMFNKLQVPVLGLVENMSFFECPACHHQSHIFSSKGAQKLSAKYSLPILAEVPLAPLIREYADAGDSLFEQAPEHSLCAIYLRGAYLLSRQMASQLVISPLAQTSKIEVTQLN</sequence>
<name>A0ABV9LSF4_9ALTE</name>
<dbReference type="PROSITE" id="PS01215">
    <property type="entry name" value="MRP"/>
    <property type="match status" value="1"/>
</dbReference>
<evidence type="ECO:0000256" key="1">
    <source>
        <dbReference type="ARBA" id="ARBA00022723"/>
    </source>
</evidence>
<dbReference type="NCBIfam" id="NF008669">
    <property type="entry name" value="PRK11670.1"/>
    <property type="match status" value="1"/>
</dbReference>
<dbReference type="InterPro" id="IPR033756">
    <property type="entry name" value="YlxH/NBP35"/>
</dbReference>
<organism evidence="7 8">
    <name type="scientific">Glaciecola siphonariae</name>
    <dbReference type="NCBI Taxonomy" id="521012"/>
    <lineage>
        <taxon>Bacteria</taxon>
        <taxon>Pseudomonadati</taxon>
        <taxon>Pseudomonadota</taxon>
        <taxon>Gammaproteobacteria</taxon>
        <taxon>Alteromonadales</taxon>
        <taxon>Alteromonadaceae</taxon>
        <taxon>Glaciecola</taxon>
    </lineage>
</organism>
<evidence type="ECO:0000256" key="6">
    <source>
        <dbReference type="HAMAP-Rule" id="MF_02040"/>
    </source>
</evidence>
<dbReference type="InterPro" id="IPR044304">
    <property type="entry name" value="NUBPL-like"/>
</dbReference>
<keyword evidence="1 6" id="KW-0479">Metal-binding</keyword>
<keyword evidence="8" id="KW-1185">Reference proteome</keyword>